<evidence type="ECO:0000256" key="1">
    <source>
        <dbReference type="SAM" id="Phobius"/>
    </source>
</evidence>
<feature type="transmembrane region" description="Helical" evidence="1">
    <location>
        <begin position="55"/>
        <end position="76"/>
    </location>
</feature>
<reference evidence="4" key="1">
    <citation type="journal article" date="2019" name="Int. J. Syst. Evol. Microbiol.">
        <title>The Global Catalogue of Microorganisms (GCM) 10K type strain sequencing project: providing services to taxonomists for standard genome sequencing and annotation.</title>
        <authorList>
            <consortium name="The Broad Institute Genomics Platform"/>
            <consortium name="The Broad Institute Genome Sequencing Center for Infectious Disease"/>
            <person name="Wu L."/>
            <person name="Ma J."/>
        </authorList>
    </citation>
    <scope>NUCLEOTIDE SEQUENCE [LARGE SCALE GENOMIC DNA]</scope>
    <source>
        <strain evidence="4">CGMCC 1.12851</strain>
    </source>
</reference>
<keyword evidence="4" id="KW-1185">Reference proteome</keyword>
<name>A0ABQ1JNZ8_9SPHN</name>
<organism evidence="3 4">
    <name type="scientific">Blastomonas aquatica</name>
    <dbReference type="NCBI Taxonomy" id="1510276"/>
    <lineage>
        <taxon>Bacteria</taxon>
        <taxon>Pseudomonadati</taxon>
        <taxon>Pseudomonadota</taxon>
        <taxon>Alphaproteobacteria</taxon>
        <taxon>Sphingomonadales</taxon>
        <taxon>Sphingomonadaceae</taxon>
        <taxon>Blastomonas</taxon>
    </lineage>
</organism>
<dbReference type="Pfam" id="PF04773">
    <property type="entry name" value="FecR"/>
    <property type="match status" value="1"/>
</dbReference>
<dbReference type="InterPro" id="IPR006860">
    <property type="entry name" value="FecR"/>
</dbReference>
<dbReference type="PANTHER" id="PTHR30273">
    <property type="entry name" value="PERIPLASMIC SIGNAL SENSOR AND SIGMA FACTOR ACTIVATOR FECR-RELATED"/>
    <property type="match status" value="1"/>
</dbReference>
<gene>
    <name evidence="3" type="ORF">GCM10010833_28840</name>
</gene>
<dbReference type="InterPro" id="IPR012373">
    <property type="entry name" value="Ferrdict_sens_TM"/>
</dbReference>
<dbReference type="PIRSF" id="PIRSF018266">
    <property type="entry name" value="FecR"/>
    <property type="match status" value="1"/>
</dbReference>
<feature type="domain" description="FecR protein" evidence="2">
    <location>
        <begin position="80"/>
        <end position="171"/>
    </location>
</feature>
<evidence type="ECO:0000259" key="2">
    <source>
        <dbReference type="Pfam" id="PF04773"/>
    </source>
</evidence>
<accession>A0ABQ1JNZ8</accession>
<evidence type="ECO:0000313" key="3">
    <source>
        <dbReference type="EMBL" id="GGB71881.1"/>
    </source>
</evidence>
<evidence type="ECO:0000313" key="4">
    <source>
        <dbReference type="Proteomes" id="UP000614261"/>
    </source>
</evidence>
<dbReference type="Gene3D" id="2.60.120.1440">
    <property type="match status" value="1"/>
</dbReference>
<dbReference type="Gene3D" id="3.55.50.30">
    <property type="match status" value="1"/>
</dbReference>
<dbReference type="Proteomes" id="UP000614261">
    <property type="component" value="Unassembled WGS sequence"/>
</dbReference>
<keyword evidence="1" id="KW-1133">Transmembrane helix</keyword>
<keyword evidence="1" id="KW-0812">Transmembrane</keyword>
<proteinExistence type="predicted"/>
<comment type="caution">
    <text evidence="3">The sequence shown here is derived from an EMBL/GenBank/DDBJ whole genome shotgun (WGS) entry which is preliminary data.</text>
</comment>
<sequence length="287" mass="31272">MDDAQKLELSQWLAQDSRHRGALFRAQAGLALVEAAADEPAGPALDRGNRSSNRLMATAVLAACLATILVLVWPLLSAQQIRTDVGEIRRVTLSDGSVAMVNSKSSLEVDYEEAVRQLSLTEGEAWFKVSTDTKRPFVVAAGDVRVRATGTAFSVRRRGLAVEVVVTDGTVLVWRTGQRQDAVAVAAGNATMVDSPPRSKPVTVPIGDRDLLAWREGGLALNEMTVFEAAEEFNRYNIAKIEIANPRIGQHTMTGYFQLDRPDEFSQAVSDVTGARFSKKVNKYVIE</sequence>
<dbReference type="EMBL" id="BMGD01000005">
    <property type="protein sequence ID" value="GGB71881.1"/>
    <property type="molecule type" value="Genomic_DNA"/>
</dbReference>
<keyword evidence="1" id="KW-0472">Membrane</keyword>
<protein>
    <recommendedName>
        <fullName evidence="2">FecR protein domain-containing protein</fullName>
    </recommendedName>
</protein>
<dbReference type="PANTHER" id="PTHR30273:SF2">
    <property type="entry name" value="PROTEIN FECR"/>
    <property type="match status" value="1"/>
</dbReference>